<dbReference type="EMBL" id="JACXVP010000001">
    <property type="protein sequence ID" value="KAG5629981.1"/>
    <property type="molecule type" value="Genomic_DNA"/>
</dbReference>
<gene>
    <name evidence="2" type="ORF">H5410_001698</name>
</gene>
<protein>
    <submittedName>
        <fullName evidence="2">Uncharacterized protein</fullName>
    </submittedName>
</protein>
<dbReference type="PANTHER" id="PTHR33144:SF45">
    <property type="entry name" value="TRANSPOSASE TNP1_EN_SPM-LIKE DOMAIN-CONTAINING PROTEIN"/>
    <property type="match status" value="1"/>
</dbReference>
<evidence type="ECO:0000313" key="2">
    <source>
        <dbReference type="EMBL" id="KAG5629981.1"/>
    </source>
</evidence>
<reference evidence="2 3" key="1">
    <citation type="submission" date="2020-09" db="EMBL/GenBank/DDBJ databases">
        <title>De no assembly of potato wild relative species, Solanum commersonii.</title>
        <authorList>
            <person name="Cho K."/>
        </authorList>
    </citation>
    <scope>NUCLEOTIDE SEQUENCE [LARGE SCALE GENOMIC DNA]</scope>
    <source>
        <strain evidence="2">LZ3.2</strain>
        <tissue evidence="2">Leaf</tissue>
    </source>
</reference>
<sequence>MEFRLSINLSHAKGETFQESTKERALIILQEEQASIPPQQEQVHVLPSNSSVPLMNQRIYSKYWNVDARDSENAIKQIHVKANEVNNLTVGERIIVKFDDYNAAHGEAQGLLAGYCGSLAIDCNLYPISFERWSGPLGMPKKYMEDYFETILKKWATHRQRLWNEYFDPAKSKNEILSNVPSGINKDQWASFVAYPMPKVNRFKNPLKLANGHASSSTSPAAQALLDSSTIPLQDHEVSHKKQAPILLQEEQASIPQQQEQAPLPLQQEQAPLPLQQEQVSILPSNSSVPFMNHRIYSKYWNVNNLTVGKRIIVNFDDNNAAYGQAQGLLVGYCGSLATDCNLFPICFERWSGPLGMPKKYIEDCFETILKPADAENDPVSPVDIRGSSTDNNTNLQSTA</sequence>
<organism evidence="2 3">
    <name type="scientific">Solanum commersonii</name>
    <name type="common">Commerson's wild potato</name>
    <name type="synonym">Commerson's nightshade</name>
    <dbReference type="NCBI Taxonomy" id="4109"/>
    <lineage>
        <taxon>Eukaryota</taxon>
        <taxon>Viridiplantae</taxon>
        <taxon>Streptophyta</taxon>
        <taxon>Embryophyta</taxon>
        <taxon>Tracheophyta</taxon>
        <taxon>Spermatophyta</taxon>
        <taxon>Magnoliopsida</taxon>
        <taxon>eudicotyledons</taxon>
        <taxon>Gunneridae</taxon>
        <taxon>Pentapetalae</taxon>
        <taxon>asterids</taxon>
        <taxon>lamiids</taxon>
        <taxon>Solanales</taxon>
        <taxon>Solanaceae</taxon>
        <taxon>Solanoideae</taxon>
        <taxon>Solaneae</taxon>
        <taxon>Solanum</taxon>
    </lineage>
</organism>
<dbReference type="Proteomes" id="UP000824120">
    <property type="component" value="Chromosome 1"/>
</dbReference>
<evidence type="ECO:0000313" key="3">
    <source>
        <dbReference type="Proteomes" id="UP000824120"/>
    </source>
</evidence>
<proteinExistence type="predicted"/>
<dbReference type="AlphaFoldDB" id="A0A9J6AZI4"/>
<name>A0A9J6AZI4_SOLCO</name>
<feature type="compositionally biased region" description="Polar residues" evidence="1">
    <location>
        <begin position="387"/>
        <end position="400"/>
    </location>
</feature>
<accession>A0A9J6AZI4</accession>
<feature type="region of interest" description="Disordered" evidence="1">
    <location>
        <begin position="376"/>
        <end position="400"/>
    </location>
</feature>
<dbReference type="PANTHER" id="PTHR33144">
    <property type="entry name" value="OS10G0409366 PROTEIN-RELATED"/>
    <property type="match status" value="1"/>
</dbReference>
<evidence type="ECO:0000256" key="1">
    <source>
        <dbReference type="SAM" id="MobiDB-lite"/>
    </source>
</evidence>
<keyword evidence="3" id="KW-1185">Reference proteome</keyword>
<comment type="caution">
    <text evidence="2">The sequence shown here is derived from an EMBL/GenBank/DDBJ whole genome shotgun (WGS) entry which is preliminary data.</text>
</comment>